<organism evidence="1 2">
    <name type="scientific">Winogradskyella endarachnes</name>
    <dbReference type="NCBI Taxonomy" id="2681965"/>
    <lineage>
        <taxon>Bacteria</taxon>
        <taxon>Pseudomonadati</taxon>
        <taxon>Bacteroidota</taxon>
        <taxon>Flavobacteriia</taxon>
        <taxon>Flavobacteriales</taxon>
        <taxon>Flavobacteriaceae</taxon>
        <taxon>Winogradskyella</taxon>
    </lineage>
</organism>
<dbReference type="PROSITE" id="PS51257">
    <property type="entry name" value="PROKAR_LIPOPROTEIN"/>
    <property type="match status" value="1"/>
</dbReference>
<protein>
    <recommendedName>
        <fullName evidence="3">Lipoprotein</fullName>
    </recommendedName>
</protein>
<accession>A0A6L6U8X1</accession>
<evidence type="ECO:0000313" key="2">
    <source>
        <dbReference type="Proteomes" id="UP000478208"/>
    </source>
</evidence>
<gene>
    <name evidence="1" type="ORF">GN138_08540</name>
</gene>
<dbReference type="RefSeq" id="WP_157363387.1">
    <property type="nucleotide sequence ID" value="NZ_WOWS01000003.1"/>
</dbReference>
<proteinExistence type="predicted"/>
<dbReference type="Proteomes" id="UP000478208">
    <property type="component" value="Unassembled WGS sequence"/>
</dbReference>
<name>A0A6L6U8X1_9FLAO</name>
<reference evidence="1 2" key="1">
    <citation type="submission" date="2019-12" db="EMBL/GenBank/DDBJ databases">
        <authorList>
            <person name="Li J."/>
        </authorList>
    </citation>
    <scope>NUCLEOTIDE SEQUENCE [LARGE SCALE GENOMIC DNA]</scope>
    <source>
        <strain evidence="1 2">HL2-2</strain>
    </source>
</reference>
<comment type="caution">
    <text evidence="1">The sequence shown here is derived from an EMBL/GenBank/DDBJ whole genome shotgun (WGS) entry which is preliminary data.</text>
</comment>
<keyword evidence="2" id="KW-1185">Reference proteome</keyword>
<sequence>MKKLIQLTCIIGLIFTSSCSSTKNINNSEKEEITTSKNIDNTARDGSSFEKAIIVKSIKEEYVYVKKNCINCTMLGQALAYNDKKPFDILRLKNAEGKEVSYYFDISLFFGKGF</sequence>
<dbReference type="AlphaFoldDB" id="A0A6L6U8X1"/>
<evidence type="ECO:0000313" key="1">
    <source>
        <dbReference type="EMBL" id="MUU78489.1"/>
    </source>
</evidence>
<dbReference type="EMBL" id="WOWS01000003">
    <property type="protein sequence ID" value="MUU78489.1"/>
    <property type="molecule type" value="Genomic_DNA"/>
</dbReference>
<evidence type="ECO:0008006" key="3">
    <source>
        <dbReference type="Google" id="ProtNLM"/>
    </source>
</evidence>